<feature type="domain" description="Carbohydrate kinase PfkB" evidence="1">
    <location>
        <begin position="182"/>
        <end position="264"/>
    </location>
</feature>
<dbReference type="AlphaFoldDB" id="A0A1F5Z5Y9"/>
<name>A0A1F5Z5Y9_9BACT</name>
<dbReference type="Proteomes" id="UP000177354">
    <property type="component" value="Unassembled WGS sequence"/>
</dbReference>
<evidence type="ECO:0000313" key="2">
    <source>
        <dbReference type="EMBL" id="OGG07851.1"/>
    </source>
</evidence>
<evidence type="ECO:0000259" key="1">
    <source>
        <dbReference type="Pfam" id="PF00294"/>
    </source>
</evidence>
<dbReference type="Pfam" id="PF00294">
    <property type="entry name" value="PfkB"/>
    <property type="match status" value="1"/>
</dbReference>
<sequence>MEAVIYGNLTLDRNTIGGKTYISPGGTSYFTSKILHNLNLKVFVFSHYGNDFPQEKLSGIHLIPEKPKFIKTLVFKNNYKKNGERIQTISFSGSSALPDVSRINKKLISASPILIVAPILNNISRFTINKLTGLFPKSLKVLVPQGFFRRVAGGNIILKGCQIPLVSLQKFDVIVVSENDCRQIDEVVRSWKSLSTIVIVTRGQKPATVYHRGKRKEYPAFPAVIIRDETGAGDIFAAAFAYAYKLSANLDLAMYFSHAAAALSLPLFPYEIKYGKREIVSFAEKNKKSISL</sequence>
<dbReference type="Gene3D" id="3.40.1190.20">
    <property type="match status" value="1"/>
</dbReference>
<reference evidence="2 3" key="1">
    <citation type="journal article" date="2016" name="Nat. Commun.">
        <title>Thousands of microbial genomes shed light on interconnected biogeochemical processes in an aquifer system.</title>
        <authorList>
            <person name="Anantharaman K."/>
            <person name="Brown C.T."/>
            <person name="Hug L.A."/>
            <person name="Sharon I."/>
            <person name="Castelle C.J."/>
            <person name="Probst A.J."/>
            <person name="Thomas B.C."/>
            <person name="Singh A."/>
            <person name="Wilkins M.J."/>
            <person name="Karaoz U."/>
            <person name="Brodie E.L."/>
            <person name="Williams K.H."/>
            <person name="Hubbard S.S."/>
            <person name="Banfield J.F."/>
        </authorList>
    </citation>
    <scope>NUCLEOTIDE SEQUENCE [LARGE SCALE GENOMIC DNA]</scope>
</reference>
<dbReference type="SUPFAM" id="SSF53613">
    <property type="entry name" value="Ribokinase-like"/>
    <property type="match status" value="1"/>
</dbReference>
<dbReference type="EMBL" id="MFJF01000008">
    <property type="protein sequence ID" value="OGG07851.1"/>
    <property type="molecule type" value="Genomic_DNA"/>
</dbReference>
<protein>
    <recommendedName>
        <fullName evidence="1">Carbohydrate kinase PfkB domain-containing protein</fullName>
    </recommendedName>
</protein>
<proteinExistence type="predicted"/>
<gene>
    <name evidence="2" type="ORF">A2777_03255</name>
</gene>
<dbReference type="InterPro" id="IPR011611">
    <property type="entry name" value="PfkB_dom"/>
</dbReference>
<dbReference type="InterPro" id="IPR029056">
    <property type="entry name" value="Ribokinase-like"/>
</dbReference>
<comment type="caution">
    <text evidence="2">The sequence shown here is derived from an EMBL/GenBank/DDBJ whole genome shotgun (WGS) entry which is preliminary data.</text>
</comment>
<evidence type="ECO:0000313" key="3">
    <source>
        <dbReference type="Proteomes" id="UP000177354"/>
    </source>
</evidence>
<accession>A0A1F5Z5Y9</accession>
<organism evidence="2 3">
    <name type="scientific">Candidatus Gottesmanbacteria bacterium RIFCSPHIGHO2_01_FULL_40_15</name>
    <dbReference type="NCBI Taxonomy" id="1798376"/>
    <lineage>
        <taxon>Bacteria</taxon>
        <taxon>Candidatus Gottesmaniibacteriota</taxon>
    </lineage>
</organism>